<organism evidence="2 3">
    <name type="scientific">Nocardioides luteus</name>
    <dbReference type="NCBI Taxonomy" id="1844"/>
    <lineage>
        <taxon>Bacteria</taxon>
        <taxon>Bacillati</taxon>
        <taxon>Actinomycetota</taxon>
        <taxon>Actinomycetes</taxon>
        <taxon>Propionibacteriales</taxon>
        <taxon>Nocardioidaceae</taxon>
        <taxon>Nocardioides</taxon>
    </lineage>
</organism>
<reference evidence="2" key="2">
    <citation type="submission" date="2023-01" db="EMBL/GenBank/DDBJ databases">
        <authorList>
            <person name="Sun Q."/>
            <person name="Evtushenko L."/>
        </authorList>
    </citation>
    <scope>NUCLEOTIDE SEQUENCE</scope>
    <source>
        <strain evidence="2">VKM Ac-1246</strain>
    </source>
</reference>
<dbReference type="InterPro" id="IPR001509">
    <property type="entry name" value="Epimerase_deHydtase"/>
</dbReference>
<dbReference type="Pfam" id="PF01370">
    <property type="entry name" value="Epimerase"/>
    <property type="match status" value="1"/>
</dbReference>
<comment type="caution">
    <text evidence="2">The sequence shown here is derived from an EMBL/GenBank/DDBJ whole genome shotgun (WGS) entry which is preliminary data.</text>
</comment>
<feature type="domain" description="NAD-dependent epimerase/dehydratase" evidence="1">
    <location>
        <begin position="24"/>
        <end position="226"/>
    </location>
</feature>
<dbReference type="EMBL" id="BSEL01000004">
    <property type="protein sequence ID" value="GLJ67499.1"/>
    <property type="molecule type" value="Genomic_DNA"/>
</dbReference>
<dbReference type="Proteomes" id="UP001142292">
    <property type="component" value="Unassembled WGS sequence"/>
</dbReference>
<accession>A0ABQ5SVI7</accession>
<dbReference type="Gene3D" id="3.40.50.720">
    <property type="entry name" value="NAD(P)-binding Rossmann-like Domain"/>
    <property type="match status" value="1"/>
</dbReference>
<dbReference type="PANTHER" id="PTHR48079">
    <property type="entry name" value="PROTEIN YEEZ"/>
    <property type="match status" value="1"/>
</dbReference>
<name>A0ABQ5SVI7_9ACTN</name>
<evidence type="ECO:0000313" key="2">
    <source>
        <dbReference type="EMBL" id="GLJ67499.1"/>
    </source>
</evidence>
<sequence>MLSRRVSTGSTTKRKDTVMNNTYLVIGAGPVGATVAQQLAARGDRVRLLTRSGSGPVDAGIERLRGDASDPDAVTRAAAGTRAVFHCMHGSAYAADAWRAELPRAERVVLEAAGRAGAVVVFPESLYAYGHVTGTMTEETPRDATFGKAAIRVELLRARDASPTPTVSVAASDFYGPLVRNAHAGERMVPTVLAGRTMRVLGSPDAPHSWTYVPDLGAAMIRSADEESLWDSFLHAPTAPAISQRDLVRLYADVAGVTAPRVAAIPGWTLKAIGAVHAGTRELAEMVYQFEKPFVMDSSASEARLGLSPTPLETGAKATVDWWRTQL</sequence>
<dbReference type="SUPFAM" id="SSF51735">
    <property type="entry name" value="NAD(P)-binding Rossmann-fold domains"/>
    <property type="match status" value="1"/>
</dbReference>
<gene>
    <name evidence="2" type="ORF">GCM10017579_15350</name>
</gene>
<keyword evidence="3" id="KW-1185">Reference proteome</keyword>
<dbReference type="InterPro" id="IPR051783">
    <property type="entry name" value="NAD(P)-dependent_oxidoreduct"/>
</dbReference>
<evidence type="ECO:0000313" key="3">
    <source>
        <dbReference type="Proteomes" id="UP001142292"/>
    </source>
</evidence>
<proteinExistence type="predicted"/>
<reference evidence="2" key="1">
    <citation type="journal article" date="2014" name="Int. J. Syst. Evol. Microbiol.">
        <title>Complete genome of a new Firmicutes species belonging to the dominant human colonic microbiota ('Ruminococcus bicirculans') reveals two chromosomes and a selective capacity to utilize plant glucans.</title>
        <authorList>
            <consortium name="NISC Comparative Sequencing Program"/>
            <person name="Wegmann U."/>
            <person name="Louis P."/>
            <person name="Goesmann A."/>
            <person name="Henrissat B."/>
            <person name="Duncan S.H."/>
            <person name="Flint H.J."/>
        </authorList>
    </citation>
    <scope>NUCLEOTIDE SEQUENCE</scope>
    <source>
        <strain evidence="2">VKM Ac-1246</strain>
    </source>
</reference>
<evidence type="ECO:0000259" key="1">
    <source>
        <dbReference type="Pfam" id="PF01370"/>
    </source>
</evidence>
<dbReference type="PANTHER" id="PTHR48079:SF6">
    <property type="entry name" value="NAD(P)-BINDING DOMAIN-CONTAINING PROTEIN-RELATED"/>
    <property type="match status" value="1"/>
</dbReference>
<protein>
    <submittedName>
        <fullName evidence="2">NAD-dependent epimerase</fullName>
    </submittedName>
</protein>
<dbReference type="InterPro" id="IPR036291">
    <property type="entry name" value="NAD(P)-bd_dom_sf"/>
</dbReference>